<sequence>MKYTLFTRAGDSVLRVDVVEADRIPAKGEEMIAGNEGSPKPYRVINIFSYLDSNYSVQTVVEVEPVPQRRDLSLLEQYFKRLEP</sequence>
<accession>A0ABY6Z1Z4</accession>
<protein>
    <submittedName>
        <fullName evidence="1">Uncharacterized protein</fullName>
    </submittedName>
</protein>
<evidence type="ECO:0000313" key="2">
    <source>
        <dbReference type="Proteomes" id="UP001164803"/>
    </source>
</evidence>
<keyword evidence="2" id="KW-1185">Reference proteome</keyword>
<dbReference type="Proteomes" id="UP001164803">
    <property type="component" value="Chromosome"/>
</dbReference>
<dbReference type="EMBL" id="CP104064">
    <property type="protein sequence ID" value="WAH36236.1"/>
    <property type="molecule type" value="Genomic_DNA"/>
</dbReference>
<dbReference type="RefSeq" id="WP_268043559.1">
    <property type="nucleotide sequence ID" value="NZ_CP104064.1"/>
</dbReference>
<reference evidence="1" key="1">
    <citation type="submission" date="2022-08" db="EMBL/GenBank/DDBJ databases">
        <title>Alicyclobacillus dauci DSM2870, complete genome.</title>
        <authorList>
            <person name="Wang Q."/>
            <person name="Cai R."/>
            <person name="Wang Z."/>
        </authorList>
    </citation>
    <scope>NUCLEOTIDE SEQUENCE</scope>
    <source>
        <strain evidence="1">DSM 28700</strain>
    </source>
</reference>
<gene>
    <name evidence="1" type="ORF">NZD86_18635</name>
</gene>
<organism evidence="1 2">
    <name type="scientific">Alicyclobacillus dauci</name>
    <dbReference type="NCBI Taxonomy" id="1475485"/>
    <lineage>
        <taxon>Bacteria</taxon>
        <taxon>Bacillati</taxon>
        <taxon>Bacillota</taxon>
        <taxon>Bacilli</taxon>
        <taxon>Bacillales</taxon>
        <taxon>Alicyclobacillaceae</taxon>
        <taxon>Alicyclobacillus</taxon>
    </lineage>
</organism>
<name>A0ABY6Z1Z4_9BACL</name>
<proteinExistence type="predicted"/>
<evidence type="ECO:0000313" key="1">
    <source>
        <dbReference type="EMBL" id="WAH36236.1"/>
    </source>
</evidence>